<keyword evidence="4" id="KW-0677">Repeat</keyword>
<sequence length="78" mass="8560">IIGHVSMITTMALSPDDQYLLTADRDEKVRVTHTSNVHSVWAFLLGHTKFITALHIPPFASDVAVSGGGDGYLMAWDY</sequence>
<name>A0A4P9Z4L3_9FUNG</name>
<gene>
    <name evidence="7" type="ORF">SYNPS1DRAFT_6638</name>
</gene>
<evidence type="ECO:0000313" key="8">
    <source>
        <dbReference type="Proteomes" id="UP000278143"/>
    </source>
</evidence>
<evidence type="ECO:0000256" key="2">
    <source>
        <dbReference type="ARBA" id="ARBA00022574"/>
    </source>
</evidence>
<evidence type="ECO:0000313" key="7">
    <source>
        <dbReference type="EMBL" id="RKP27527.1"/>
    </source>
</evidence>
<dbReference type="PROSITE" id="PS50294">
    <property type="entry name" value="WD_REPEATS_REGION"/>
    <property type="match status" value="1"/>
</dbReference>
<dbReference type="PANTHER" id="PTHR16288:SF0">
    <property type="entry name" value="TRNA (GUANINE-N(7)-)-METHYLTRANSFERASE NON-CATALYTIC SUBUNIT WDR4"/>
    <property type="match status" value="1"/>
</dbReference>
<keyword evidence="5" id="KW-0539">Nucleus</keyword>
<feature type="repeat" description="WD" evidence="6">
    <location>
        <begin position="44"/>
        <end position="78"/>
    </location>
</feature>
<dbReference type="PROSITE" id="PS50082">
    <property type="entry name" value="WD_REPEATS_2"/>
    <property type="match status" value="2"/>
</dbReference>
<dbReference type="Proteomes" id="UP000278143">
    <property type="component" value="Unassembled WGS sequence"/>
</dbReference>
<keyword evidence="3" id="KW-0819">tRNA processing</keyword>
<dbReference type="Gene3D" id="2.130.10.10">
    <property type="entry name" value="YVTN repeat-like/Quinoprotein amine dehydrogenase"/>
    <property type="match status" value="1"/>
</dbReference>
<dbReference type="EMBL" id="KZ989192">
    <property type="protein sequence ID" value="RKP27527.1"/>
    <property type="molecule type" value="Genomic_DNA"/>
</dbReference>
<feature type="non-terminal residue" evidence="7">
    <location>
        <position position="1"/>
    </location>
</feature>
<dbReference type="InterPro" id="IPR001680">
    <property type="entry name" value="WD40_rpt"/>
</dbReference>
<proteinExistence type="predicted"/>
<dbReference type="OrthoDB" id="339900at2759"/>
<dbReference type="InterPro" id="IPR036322">
    <property type="entry name" value="WD40_repeat_dom_sf"/>
</dbReference>
<dbReference type="InterPro" id="IPR015943">
    <property type="entry name" value="WD40/YVTN_repeat-like_dom_sf"/>
</dbReference>
<feature type="non-terminal residue" evidence="7">
    <location>
        <position position="78"/>
    </location>
</feature>
<evidence type="ECO:0000256" key="6">
    <source>
        <dbReference type="PROSITE-ProRule" id="PRU00221"/>
    </source>
</evidence>
<dbReference type="GO" id="GO:0005829">
    <property type="term" value="C:cytosol"/>
    <property type="evidence" value="ECO:0007669"/>
    <property type="project" value="TreeGrafter"/>
</dbReference>
<reference evidence="8" key="1">
    <citation type="journal article" date="2018" name="Nat. Microbiol.">
        <title>Leveraging single-cell genomics to expand the fungal tree of life.</title>
        <authorList>
            <person name="Ahrendt S.R."/>
            <person name="Quandt C.A."/>
            <person name="Ciobanu D."/>
            <person name="Clum A."/>
            <person name="Salamov A."/>
            <person name="Andreopoulos B."/>
            <person name="Cheng J.F."/>
            <person name="Woyke T."/>
            <person name="Pelin A."/>
            <person name="Henrissat B."/>
            <person name="Reynolds N.K."/>
            <person name="Benny G.L."/>
            <person name="Smith M.E."/>
            <person name="James T.Y."/>
            <person name="Grigoriev I.V."/>
        </authorList>
    </citation>
    <scope>NUCLEOTIDE SEQUENCE [LARGE SCALE GENOMIC DNA]</scope>
    <source>
        <strain evidence="8">Benny S71-1</strain>
    </source>
</reference>
<dbReference type="SMART" id="SM00320">
    <property type="entry name" value="WD40"/>
    <property type="match status" value="2"/>
</dbReference>
<dbReference type="GO" id="GO:0043527">
    <property type="term" value="C:tRNA methyltransferase complex"/>
    <property type="evidence" value="ECO:0007669"/>
    <property type="project" value="TreeGrafter"/>
</dbReference>
<protein>
    <submittedName>
        <fullName evidence="7">Uncharacterized protein</fullName>
    </submittedName>
</protein>
<keyword evidence="2 6" id="KW-0853">WD repeat</keyword>
<evidence type="ECO:0000256" key="1">
    <source>
        <dbReference type="ARBA" id="ARBA00004123"/>
    </source>
</evidence>
<dbReference type="GO" id="GO:0036265">
    <property type="term" value="P:RNA (guanine-N7)-methylation"/>
    <property type="evidence" value="ECO:0007669"/>
    <property type="project" value="InterPro"/>
</dbReference>
<organism evidence="7 8">
    <name type="scientific">Syncephalis pseudoplumigaleata</name>
    <dbReference type="NCBI Taxonomy" id="1712513"/>
    <lineage>
        <taxon>Eukaryota</taxon>
        <taxon>Fungi</taxon>
        <taxon>Fungi incertae sedis</taxon>
        <taxon>Zoopagomycota</taxon>
        <taxon>Zoopagomycotina</taxon>
        <taxon>Zoopagomycetes</taxon>
        <taxon>Zoopagales</taxon>
        <taxon>Piptocephalidaceae</taxon>
        <taxon>Syncephalis</taxon>
    </lineage>
</organism>
<evidence type="ECO:0000256" key="4">
    <source>
        <dbReference type="ARBA" id="ARBA00022737"/>
    </source>
</evidence>
<evidence type="ECO:0000256" key="5">
    <source>
        <dbReference type="ARBA" id="ARBA00023242"/>
    </source>
</evidence>
<dbReference type="GO" id="GO:0005634">
    <property type="term" value="C:nucleus"/>
    <property type="evidence" value="ECO:0007669"/>
    <property type="project" value="UniProtKB-SubCell"/>
</dbReference>
<dbReference type="Pfam" id="PF00400">
    <property type="entry name" value="WD40"/>
    <property type="match status" value="2"/>
</dbReference>
<keyword evidence="8" id="KW-1185">Reference proteome</keyword>
<evidence type="ECO:0000256" key="3">
    <source>
        <dbReference type="ARBA" id="ARBA00022694"/>
    </source>
</evidence>
<comment type="subcellular location">
    <subcellularLocation>
        <location evidence="1">Nucleus</location>
    </subcellularLocation>
</comment>
<dbReference type="SUPFAM" id="SSF50978">
    <property type="entry name" value="WD40 repeat-like"/>
    <property type="match status" value="1"/>
</dbReference>
<dbReference type="InterPro" id="IPR028884">
    <property type="entry name" value="Trm82"/>
</dbReference>
<accession>A0A4P9Z4L3</accession>
<feature type="repeat" description="WD" evidence="6">
    <location>
        <begin position="1"/>
        <end position="31"/>
    </location>
</feature>
<dbReference type="GO" id="GO:0006400">
    <property type="term" value="P:tRNA modification"/>
    <property type="evidence" value="ECO:0007669"/>
    <property type="project" value="TreeGrafter"/>
</dbReference>
<dbReference type="PANTHER" id="PTHR16288">
    <property type="entry name" value="WD40 REPEAT PROTEIN 4"/>
    <property type="match status" value="1"/>
</dbReference>
<dbReference type="AlphaFoldDB" id="A0A4P9Z4L3"/>